<dbReference type="GO" id="GO:0003677">
    <property type="term" value="F:DNA binding"/>
    <property type="evidence" value="ECO:0007669"/>
    <property type="project" value="UniProtKB-KW"/>
</dbReference>
<gene>
    <name evidence="6" type="ordered locus">Slip_1586</name>
</gene>
<dbReference type="PRINTS" id="PR01727">
    <property type="entry name" value="DNABINDINGHU"/>
</dbReference>
<comment type="similarity">
    <text evidence="1 4">Belongs to the bacterial histone-like protein family.</text>
</comment>
<feature type="compositionally biased region" description="Basic and acidic residues" evidence="5">
    <location>
        <begin position="87"/>
        <end position="97"/>
    </location>
</feature>
<dbReference type="Proteomes" id="UP000000378">
    <property type="component" value="Chromosome"/>
</dbReference>
<feature type="region of interest" description="Disordered" evidence="5">
    <location>
        <begin position="87"/>
        <end position="112"/>
    </location>
</feature>
<dbReference type="InterPro" id="IPR000119">
    <property type="entry name" value="Hist_DNA-bd"/>
</dbReference>
<keyword evidence="2" id="KW-0226">DNA condensation</keyword>
<keyword evidence="3 6" id="KW-0238">DNA-binding</keyword>
<evidence type="ECO:0000256" key="3">
    <source>
        <dbReference type="ARBA" id="ARBA00023125"/>
    </source>
</evidence>
<evidence type="ECO:0000256" key="1">
    <source>
        <dbReference type="ARBA" id="ARBA00010529"/>
    </source>
</evidence>
<dbReference type="Gene3D" id="4.10.520.10">
    <property type="entry name" value="IHF-like DNA-binding proteins"/>
    <property type="match status" value="1"/>
</dbReference>
<evidence type="ECO:0000256" key="5">
    <source>
        <dbReference type="SAM" id="MobiDB-lite"/>
    </source>
</evidence>
<evidence type="ECO:0000256" key="4">
    <source>
        <dbReference type="RuleBase" id="RU003939"/>
    </source>
</evidence>
<reference evidence="7" key="1">
    <citation type="journal article" date="2010" name="Stand. Genomic Sci.">
        <title>Complete genome sequence of Syntrophothermus lipocalidus type strain (TGB-C1T).</title>
        <authorList>
            <consortium name="US DOE Joint Genome Institute (JGI-PGF)"/>
            <person name="Djao O."/>
            <person name="Zhang X."/>
            <person name="Lucas S."/>
            <person name="Lapidus A."/>
            <person name="Glavina Del Rio T."/>
            <person name="Nolan M."/>
            <person name="Tice H."/>
            <person name="Cheng J."/>
            <person name="Han C."/>
            <person name="Tapia R."/>
            <person name="Goodwin L."/>
            <person name="Pitluck S."/>
            <person name="Liolios K."/>
            <person name="Ivanova N."/>
            <person name="Mavromatis K."/>
            <person name="Mikhailova N."/>
            <person name="Ovchinnikova G."/>
            <person name="Pati A."/>
            <person name="Brambilla E."/>
            <person name="Chen A."/>
            <person name="Palaniappan K."/>
            <person name="Land M."/>
            <person name="Hauser L."/>
            <person name="Chang Y."/>
            <person name="Jeffries C."/>
            <person name="Rohde M."/>
            <person name="Sikorski J."/>
            <person name="Spring S."/>
            <person name="Goker M."/>
            <person name="Detter J."/>
            <person name="Woyke T."/>
            <person name="Bristow J."/>
            <person name="Eisen J."/>
            <person name="Markowitz V."/>
            <person name="Hugenholtz P."/>
            <person name="Kyrpides N."/>
            <person name="Klenk H."/>
        </authorList>
    </citation>
    <scope>NUCLEOTIDE SEQUENCE [LARGE SCALE GENOMIC DNA]</scope>
    <source>
        <strain evidence="7">DSM 12680 / TGB-C1</strain>
    </source>
</reference>
<sequence>MNKAELVKSLAEKAGVTQKEAGKVLDAAVASIQEALAGGDKVQIIGFGTFEVRNRRARKVISPATGEEIEVPATRVPAFKPGKSLKEAVVIKEEPKKTGKGPNKSRTSKKKK</sequence>
<reference evidence="6 7" key="2">
    <citation type="journal article" date="2010" name="Stand. Genomic Sci.">
        <title>Complete genome sequence of Syntrophothermus lipocalidus type strain (TGB-C1).</title>
        <authorList>
            <person name="Djao O.D."/>
            <person name="Zhang X."/>
            <person name="Lucas S."/>
            <person name="Lapidus A."/>
            <person name="Del Rio T.G."/>
            <person name="Nolan M."/>
            <person name="Tice H."/>
            <person name="Cheng J.F."/>
            <person name="Han C."/>
            <person name="Tapia R."/>
            <person name="Goodwin L."/>
            <person name="Pitluck S."/>
            <person name="Liolios K."/>
            <person name="Ivanova N."/>
            <person name="Mavromatis K."/>
            <person name="Mikhailova N."/>
            <person name="Ovchinnikova G."/>
            <person name="Pati A."/>
            <person name="Brambilla E."/>
            <person name="Chen A."/>
            <person name="Palaniappan K."/>
            <person name="Land M."/>
            <person name="Hauser L."/>
            <person name="Chang Y.J."/>
            <person name="Jeffries C.D."/>
            <person name="Rohde M."/>
            <person name="Sikorski J."/>
            <person name="Spring S."/>
            <person name="Goker M."/>
            <person name="Detter J.C."/>
            <person name="Woyke T."/>
            <person name="Bristow J."/>
            <person name="Eisen J.A."/>
            <person name="Markowitz V."/>
            <person name="Hugenholtz P."/>
            <person name="Kyrpides N.C."/>
            <person name="Klenk H.P."/>
        </authorList>
    </citation>
    <scope>NUCLEOTIDE SEQUENCE [LARGE SCALE GENOMIC DNA]</scope>
    <source>
        <strain evidence="7">DSM 12680 / TGB-C1</strain>
    </source>
</reference>
<dbReference type="GO" id="GO:0030527">
    <property type="term" value="F:structural constituent of chromatin"/>
    <property type="evidence" value="ECO:0007669"/>
    <property type="project" value="InterPro"/>
</dbReference>
<dbReference type="OrthoDB" id="9799835at2"/>
<dbReference type="STRING" id="643648.Slip_1586"/>
<evidence type="ECO:0000313" key="7">
    <source>
        <dbReference type="Proteomes" id="UP000000378"/>
    </source>
</evidence>
<accession>D7CNR3</accession>
<dbReference type="AlphaFoldDB" id="D7CNR3"/>
<protein>
    <submittedName>
        <fullName evidence="6">Histone family protein DNA-binding protein</fullName>
    </submittedName>
</protein>
<dbReference type="CDD" id="cd13831">
    <property type="entry name" value="HU"/>
    <property type="match status" value="1"/>
</dbReference>
<proteinExistence type="inferred from homology"/>
<keyword evidence="7" id="KW-1185">Reference proteome</keyword>
<evidence type="ECO:0000313" key="6">
    <source>
        <dbReference type="EMBL" id="ADI02348.1"/>
    </source>
</evidence>
<dbReference type="eggNOG" id="COG0776">
    <property type="taxonomic scope" value="Bacteria"/>
</dbReference>
<name>D7CNR3_SYNLT</name>
<dbReference type="PANTHER" id="PTHR33175">
    <property type="entry name" value="DNA-BINDING PROTEIN HU"/>
    <property type="match status" value="1"/>
</dbReference>
<dbReference type="SMART" id="SM00411">
    <property type="entry name" value="BHL"/>
    <property type="match status" value="1"/>
</dbReference>
<organism evidence="6 7">
    <name type="scientific">Syntrophothermus lipocalidus (strain DSM 12680 / TGB-C1)</name>
    <dbReference type="NCBI Taxonomy" id="643648"/>
    <lineage>
        <taxon>Bacteria</taxon>
        <taxon>Bacillati</taxon>
        <taxon>Bacillota</taxon>
        <taxon>Clostridia</taxon>
        <taxon>Eubacteriales</taxon>
        <taxon>Syntrophomonadaceae</taxon>
        <taxon>Syntrophothermus</taxon>
    </lineage>
</organism>
<dbReference type="HOGENOM" id="CLU_105066_3_1_9"/>
<dbReference type="SUPFAM" id="SSF47729">
    <property type="entry name" value="IHF-like DNA-binding proteins"/>
    <property type="match status" value="1"/>
</dbReference>
<dbReference type="GO" id="GO:0030261">
    <property type="term" value="P:chromosome condensation"/>
    <property type="evidence" value="ECO:0007669"/>
    <property type="project" value="UniProtKB-KW"/>
</dbReference>
<evidence type="ECO:0000256" key="2">
    <source>
        <dbReference type="ARBA" id="ARBA00023067"/>
    </source>
</evidence>
<dbReference type="KEGG" id="slp:Slip_1586"/>
<dbReference type="InterPro" id="IPR010992">
    <property type="entry name" value="IHF-like_DNA-bd_dom_sf"/>
</dbReference>
<dbReference type="Pfam" id="PF00216">
    <property type="entry name" value="Bac_DNA_binding"/>
    <property type="match status" value="1"/>
</dbReference>
<dbReference type="RefSeq" id="WP_013175750.1">
    <property type="nucleotide sequence ID" value="NC_014220.1"/>
</dbReference>
<dbReference type="PANTHER" id="PTHR33175:SF3">
    <property type="entry name" value="DNA-BINDING PROTEIN HU-BETA"/>
    <property type="match status" value="1"/>
</dbReference>
<dbReference type="EMBL" id="CP002048">
    <property type="protein sequence ID" value="ADI02348.1"/>
    <property type="molecule type" value="Genomic_DNA"/>
</dbReference>